<name>A0A8H6VYP3_9AGAR</name>
<dbReference type="GeneID" id="59351007"/>
<evidence type="ECO:0000313" key="2">
    <source>
        <dbReference type="EMBL" id="KAF7292989.1"/>
    </source>
</evidence>
<dbReference type="RefSeq" id="XP_037215417.1">
    <property type="nucleotide sequence ID" value="XM_037368491.1"/>
</dbReference>
<dbReference type="EMBL" id="JACAZF010000011">
    <property type="protein sequence ID" value="KAF7292989.1"/>
    <property type="molecule type" value="Genomic_DNA"/>
</dbReference>
<proteinExistence type="predicted"/>
<protein>
    <recommendedName>
        <fullName evidence="4">SHSP domain-containing protein</fullName>
    </recommendedName>
</protein>
<evidence type="ECO:0000256" key="1">
    <source>
        <dbReference type="SAM" id="MobiDB-lite"/>
    </source>
</evidence>
<keyword evidence="3" id="KW-1185">Reference proteome</keyword>
<evidence type="ECO:0000313" key="3">
    <source>
        <dbReference type="Proteomes" id="UP000636479"/>
    </source>
</evidence>
<dbReference type="OrthoDB" id="3253535at2759"/>
<dbReference type="AlphaFoldDB" id="A0A8H6VYP3"/>
<feature type="compositionally biased region" description="Polar residues" evidence="1">
    <location>
        <begin position="18"/>
        <end position="35"/>
    </location>
</feature>
<sequence>MQSRLLPSSSRAGRDMQSLLNPLRSHNSRNTTSDLSPKPPKKAASFRALSVCENRPPLSGPFFPCGSTYLSVTFPPDSHQNQPARADSTRRISSRIRSSLSKPHAKPSPLARDTSTSTPTPTHSDDYLTPQPSAVAWPIVSMLPRPKTRRNSITARSRRTPSLSQYPPLLVNSSQTSYTIKICLPTTIAAEMVTICTLKGDKLRVVADAWHLESDCHYEWEIGFPPREVDMSSICAKVEETGLVIRASRLDTT</sequence>
<feature type="compositionally biased region" description="Polar residues" evidence="1">
    <location>
        <begin position="1"/>
        <end position="11"/>
    </location>
</feature>
<accession>A0A8H6VYP3</accession>
<evidence type="ECO:0008006" key="4">
    <source>
        <dbReference type="Google" id="ProtNLM"/>
    </source>
</evidence>
<organism evidence="2 3">
    <name type="scientific">Mycena indigotica</name>
    <dbReference type="NCBI Taxonomy" id="2126181"/>
    <lineage>
        <taxon>Eukaryota</taxon>
        <taxon>Fungi</taxon>
        <taxon>Dikarya</taxon>
        <taxon>Basidiomycota</taxon>
        <taxon>Agaricomycotina</taxon>
        <taxon>Agaricomycetes</taxon>
        <taxon>Agaricomycetidae</taxon>
        <taxon>Agaricales</taxon>
        <taxon>Marasmiineae</taxon>
        <taxon>Mycenaceae</taxon>
        <taxon>Mycena</taxon>
    </lineage>
</organism>
<feature type="region of interest" description="Disordered" evidence="1">
    <location>
        <begin position="74"/>
        <end position="130"/>
    </location>
</feature>
<gene>
    <name evidence="2" type="ORF">MIND_01198200</name>
</gene>
<reference evidence="2" key="1">
    <citation type="submission" date="2020-05" db="EMBL/GenBank/DDBJ databases">
        <title>Mycena genomes resolve the evolution of fungal bioluminescence.</title>
        <authorList>
            <person name="Tsai I.J."/>
        </authorList>
    </citation>
    <scope>NUCLEOTIDE SEQUENCE</scope>
    <source>
        <strain evidence="2">171206Taipei</strain>
    </source>
</reference>
<dbReference type="Proteomes" id="UP000636479">
    <property type="component" value="Unassembled WGS sequence"/>
</dbReference>
<feature type="region of interest" description="Disordered" evidence="1">
    <location>
        <begin position="1"/>
        <end position="42"/>
    </location>
</feature>
<comment type="caution">
    <text evidence="2">The sequence shown here is derived from an EMBL/GenBank/DDBJ whole genome shotgun (WGS) entry which is preliminary data.</text>
</comment>